<evidence type="ECO:0000256" key="4">
    <source>
        <dbReference type="ARBA" id="ARBA00023136"/>
    </source>
</evidence>
<feature type="compositionally biased region" description="Polar residues" evidence="6">
    <location>
        <begin position="222"/>
        <end position="233"/>
    </location>
</feature>
<feature type="domain" description="Rhodopsin" evidence="8">
    <location>
        <begin position="4"/>
        <end position="176"/>
    </location>
</feature>
<dbReference type="Proteomes" id="UP000800035">
    <property type="component" value="Unassembled WGS sequence"/>
</dbReference>
<evidence type="ECO:0000313" key="9">
    <source>
        <dbReference type="EMBL" id="KAF1955017.1"/>
    </source>
</evidence>
<organism evidence="9 10">
    <name type="scientific">Byssothecium circinans</name>
    <dbReference type="NCBI Taxonomy" id="147558"/>
    <lineage>
        <taxon>Eukaryota</taxon>
        <taxon>Fungi</taxon>
        <taxon>Dikarya</taxon>
        <taxon>Ascomycota</taxon>
        <taxon>Pezizomycotina</taxon>
        <taxon>Dothideomycetes</taxon>
        <taxon>Pleosporomycetidae</taxon>
        <taxon>Pleosporales</taxon>
        <taxon>Massarineae</taxon>
        <taxon>Massarinaceae</taxon>
        <taxon>Byssothecium</taxon>
    </lineage>
</organism>
<feature type="region of interest" description="Disordered" evidence="6">
    <location>
        <begin position="201"/>
        <end position="251"/>
    </location>
</feature>
<dbReference type="InterPro" id="IPR052337">
    <property type="entry name" value="SAT4-like"/>
</dbReference>
<keyword evidence="2 7" id="KW-0812">Transmembrane</keyword>
<proteinExistence type="inferred from homology"/>
<evidence type="ECO:0000256" key="7">
    <source>
        <dbReference type="SAM" id="Phobius"/>
    </source>
</evidence>
<keyword evidence="3 7" id="KW-1133">Transmembrane helix</keyword>
<keyword evidence="4 7" id="KW-0472">Membrane</keyword>
<reference evidence="9" key="1">
    <citation type="journal article" date="2020" name="Stud. Mycol.">
        <title>101 Dothideomycetes genomes: a test case for predicting lifestyles and emergence of pathogens.</title>
        <authorList>
            <person name="Haridas S."/>
            <person name="Albert R."/>
            <person name="Binder M."/>
            <person name="Bloem J."/>
            <person name="Labutti K."/>
            <person name="Salamov A."/>
            <person name="Andreopoulos B."/>
            <person name="Baker S."/>
            <person name="Barry K."/>
            <person name="Bills G."/>
            <person name="Bluhm B."/>
            <person name="Cannon C."/>
            <person name="Castanera R."/>
            <person name="Culley D."/>
            <person name="Daum C."/>
            <person name="Ezra D."/>
            <person name="Gonzalez J."/>
            <person name="Henrissat B."/>
            <person name="Kuo A."/>
            <person name="Liang C."/>
            <person name="Lipzen A."/>
            <person name="Lutzoni F."/>
            <person name="Magnuson J."/>
            <person name="Mondo S."/>
            <person name="Nolan M."/>
            <person name="Ohm R."/>
            <person name="Pangilinan J."/>
            <person name="Park H.-J."/>
            <person name="Ramirez L."/>
            <person name="Alfaro M."/>
            <person name="Sun H."/>
            <person name="Tritt A."/>
            <person name="Yoshinaga Y."/>
            <person name="Zwiers L.-H."/>
            <person name="Turgeon B."/>
            <person name="Goodwin S."/>
            <person name="Spatafora J."/>
            <person name="Crous P."/>
            <person name="Grigoriev I."/>
        </authorList>
    </citation>
    <scope>NUCLEOTIDE SEQUENCE</scope>
    <source>
        <strain evidence="9">CBS 675.92</strain>
    </source>
</reference>
<dbReference type="PANTHER" id="PTHR33048:SF146">
    <property type="entry name" value="INTEGRAL MEMBRANE PROTEIN"/>
    <property type="match status" value="1"/>
</dbReference>
<dbReference type="GO" id="GO:0016020">
    <property type="term" value="C:membrane"/>
    <property type="evidence" value="ECO:0007669"/>
    <property type="project" value="UniProtKB-SubCell"/>
</dbReference>
<feature type="transmembrane region" description="Helical" evidence="7">
    <location>
        <begin position="80"/>
        <end position="102"/>
    </location>
</feature>
<gene>
    <name evidence="9" type="ORF">CC80DRAFT_549732</name>
</gene>
<dbReference type="OrthoDB" id="5329176at2759"/>
<comment type="similarity">
    <text evidence="5">Belongs to the SAT4 family.</text>
</comment>
<accession>A0A6A5U1E3</accession>
<evidence type="ECO:0000256" key="3">
    <source>
        <dbReference type="ARBA" id="ARBA00022989"/>
    </source>
</evidence>
<name>A0A6A5U1E3_9PLEO</name>
<evidence type="ECO:0000256" key="2">
    <source>
        <dbReference type="ARBA" id="ARBA00022692"/>
    </source>
</evidence>
<feature type="compositionally biased region" description="Polar residues" evidence="6">
    <location>
        <begin position="201"/>
        <end position="211"/>
    </location>
</feature>
<evidence type="ECO:0000313" key="10">
    <source>
        <dbReference type="Proteomes" id="UP000800035"/>
    </source>
</evidence>
<dbReference type="EMBL" id="ML976996">
    <property type="protein sequence ID" value="KAF1955017.1"/>
    <property type="molecule type" value="Genomic_DNA"/>
</dbReference>
<dbReference type="InterPro" id="IPR049326">
    <property type="entry name" value="Rhodopsin_dom_fungi"/>
</dbReference>
<comment type="subcellular location">
    <subcellularLocation>
        <location evidence="1">Membrane</location>
        <topology evidence="1">Multi-pass membrane protein</topology>
    </subcellularLocation>
</comment>
<evidence type="ECO:0000259" key="8">
    <source>
        <dbReference type="Pfam" id="PF20684"/>
    </source>
</evidence>
<feature type="transmembrane region" description="Helical" evidence="7">
    <location>
        <begin position="31"/>
        <end position="52"/>
    </location>
</feature>
<dbReference type="Pfam" id="PF20684">
    <property type="entry name" value="Fung_rhodopsin"/>
    <property type="match status" value="1"/>
</dbReference>
<protein>
    <recommendedName>
        <fullName evidence="8">Rhodopsin domain-containing protein</fullName>
    </recommendedName>
</protein>
<evidence type="ECO:0000256" key="5">
    <source>
        <dbReference type="ARBA" id="ARBA00038359"/>
    </source>
</evidence>
<keyword evidence="10" id="KW-1185">Reference proteome</keyword>
<evidence type="ECO:0000256" key="6">
    <source>
        <dbReference type="SAM" id="MobiDB-lite"/>
    </source>
</evidence>
<dbReference type="PANTHER" id="PTHR33048">
    <property type="entry name" value="PTH11-LIKE INTEGRAL MEMBRANE PROTEIN (AFU_ORTHOLOGUE AFUA_5G11245)"/>
    <property type="match status" value="1"/>
</dbReference>
<evidence type="ECO:0000256" key="1">
    <source>
        <dbReference type="ARBA" id="ARBA00004141"/>
    </source>
</evidence>
<feature type="transmembrane region" description="Helical" evidence="7">
    <location>
        <begin position="114"/>
        <end position="135"/>
    </location>
</feature>
<sequence length="251" mass="28503">MAALAIYSIKVSVCFFLLALLRDVHRRFRIFIWSLMAFTTISTFIGLLLWGLQAHPLERLWDPRVKGTRQPSQQFLTVFYIFYAFNLFTDLIYSLTPIWFLWNIQISKRKKYAIWAIMGLGLLLTVGVIMCIIFAQEILETEDITWALIPEFIADCTQRHVSGIIANLPALYTLISNNRGASSTAASTDRPINLLKRLQNRSASGKSTTTRPEPEAIAFESIQKSPNPYSLDTGTDDNIPLRSRGLHPDGF</sequence>
<dbReference type="AlphaFoldDB" id="A0A6A5U1E3"/>
<feature type="transmembrane region" description="Helical" evidence="7">
    <location>
        <begin position="6"/>
        <end position="24"/>
    </location>
</feature>